<dbReference type="Pfam" id="PF04082">
    <property type="entry name" value="Fungal_trans"/>
    <property type="match status" value="1"/>
</dbReference>
<feature type="compositionally biased region" description="Polar residues" evidence="5">
    <location>
        <begin position="96"/>
        <end position="105"/>
    </location>
</feature>
<dbReference type="GO" id="GO:0008270">
    <property type="term" value="F:zinc ion binding"/>
    <property type="evidence" value="ECO:0007669"/>
    <property type="project" value="InterPro"/>
</dbReference>
<evidence type="ECO:0000313" key="8">
    <source>
        <dbReference type="Proteomes" id="UP001152592"/>
    </source>
</evidence>
<feature type="region of interest" description="Disordered" evidence="5">
    <location>
        <begin position="1"/>
        <end position="71"/>
    </location>
</feature>
<gene>
    <name evidence="7" type="ORF">PSALAMII_LOCUS8457</name>
</gene>
<dbReference type="GO" id="GO:0000978">
    <property type="term" value="F:RNA polymerase II cis-regulatory region sequence-specific DNA binding"/>
    <property type="evidence" value="ECO:0007669"/>
    <property type="project" value="TreeGrafter"/>
</dbReference>
<feature type="region of interest" description="Disordered" evidence="5">
    <location>
        <begin position="92"/>
        <end position="131"/>
    </location>
</feature>
<dbReference type="InterPro" id="IPR051127">
    <property type="entry name" value="Fungal_SecMet_Regulators"/>
</dbReference>
<dbReference type="Proteomes" id="UP001152592">
    <property type="component" value="Unassembled WGS sequence"/>
</dbReference>
<protein>
    <recommendedName>
        <fullName evidence="6">Xylanolytic transcriptional activator regulatory domain-containing protein</fullName>
    </recommendedName>
</protein>
<keyword evidence="4" id="KW-0539">Nucleus</keyword>
<dbReference type="InterPro" id="IPR007219">
    <property type="entry name" value="XnlR_reg_dom"/>
</dbReference>
<proteinExistence type="predicted"/>
<evidence type="ECO:0000256" key="3">
    <source>
        <dbReference type="ARBA" id="ARBA00023163"/>
    </source>
</evidence>
<evidence type="ECO:0000256" key="2">
    <source>
        <dbReference type="ARBA" id="ARBA00023125"/>
    </source>
</evidence>
<evidence type="ECO:0000256" key="5">
    <source>
        <dbReference type="SAM" id="MobiDB-lite"/>
    </source>
</evidence>
<dbReference type="GO" id="GO:0005634">
    <property type="term" value="C:nucleus"/>
    <property type="evidence" value="ECO:0007669"/>
    <property type="project" value="TreeGrafter"/>
</dbReference>
<keyword evidence="3" id="KW-0804">Transcription</keyword>
<reference evidence="7" key="1">
    <citation type="submission" date="2021-07" db="EMBL/GenBank/DDBJ databases">
        <authorList>
            <person name="Branca A.L. A."/>
        </authorList>
    </citation>
    <scope>NUCLEOTIDE SEQUENCE</scope>
</reference>
<dbReference type="OrthoDB" id="10271705at2759"/>
<dbReference type="GO" id="GO:0000435">
    <property type="term" value="P:positive regulation of transcription from RNA polymerase II promoter by galactose"/>
    <property type="evidence" value="ECO:0007669"/>
    <property type="project" value="TreeGrafter"/>
</dbReference>
<name>A0A9W4JQN5_9EURO</name>
<sequence length="704" mass="78748">MPSTALVDQTDPEQVDRSSSTQSPPKDAERSADQAASNTFRPLRGSLSAHQCSLETPGPSNAHAFDSPATHTPTLVTAPAWTPVSGSLDNARATDSFRSLGNPSVTEPDGADSMNGVTGNPSRTPEVFGSSSAGSFMRRIQSVIKARLGEMHPDLPSKEDPTMQQSRDSSLTISSLGYKEAGLLLLPPRSLADSLMQAYWDNDWSLYPIIDRANIQASYDALWRSHSENDTPVMSVCVINVCFAIGCHYNGLIPPSERKIAGEDFFVRAEALYKKTGEAFSCERVQCLLLIGLYLQSTTSVSKCWMTVGQAIRMAQSLGIHIRHNDARETVSQREYRYRTWHGCIWLDRVLSSTLGRPGMIPSWLFNSIPLPSMIDDEFFPTQTESSSLRPDGRPCRMAFVVKAMELYHILDEILVELYLKAIPREDPESKLSNILRIDSRLQAWKISLPRHLYPHYACEDDKIIKRQAVVLRVRFLHARILLYRPTVISYCMHGAALTADCAAENDSSFASDECSLPEKMMSQCARTSFDLAHDLIEIFDQHLHLETLLGPLPNWWYSVLYMYNATMMILVERFLESKKVTPDALESKAERTWHKALRILRSYGSIADSALRCIAVLEIFSERLFPASHQRSDNDIGDIDAASTNTAQYNPADCDWDLLWTMSSSFGQNSSLSDSNLFPCTFDDFYLTDLLSVPPGEFSSRNT</sequence>
<evidence type="ECO:0000259" key="6">
    <source>
        <dbReference type="SMART" id="SM00906"/>
    </source>
</evidence>
<feature type="domain" description="Xylanolytic transcriptional activator regulatory" evidence="6">
    <location>
        <begin position="304"/>
        <end position="378"/>
    </location>
</feature>
<dbReference type="AlphaFoldDB" id="A0A9W4JQN5"/>
<keyword evidence="1" id="KW-0805">Transcription regulation</keyword>
<dbReference type="PANTHER" id="PTHR47424">
    <property type="entry name" value="REGULATORY PROTEIN GAL4"/>
    <property type="match status" value="1"/>
</dbReference>
<dbReference type="CDD" id="cd12148">
    <property type="entry name" value="fungal_TF_MHR"/>
    <property type="match status" value="1"/>
</dbReference>
<dbReference type="GO" id="GO:0006351">
    <property type="term" value="P:DNA-templated transcription"/>
    <property type="evidence" value="ECO:0007669"/>
    <property type="project" value="InterPro"/>
</dbReference>
<dbReference type="SMART" id="SM00906">
    <property type="entry name" value="Fungal_trans"/>
    <property type="match status" value="1"/>
</dbReference>
<feature type="compositionally biased region" description="Polar residues" evidence="5">
    <location>
        <begin position="115"/>
        <end position="131"/>
    </location>
</feature>
<keyword evidence="2" id="KW-0238">DNA-binding</keyword>
<dbReference type="PANTHER" id="PTHR47424:SF3">
    <property type="entry name" value="REGULATORY PROTEIN GAL4"/>
    <property type="match status" value="1"/>
</dbReference>
<organism evidence="7 8">
    <name type="scientific">Penicillium salamii</name>
    <dbReference type="NCBI Taxonomy" id="1612424"/>
    <lineage>
        <taxon>Eukaryota</taxon>
        <taxon>Fungi</taxon>
        <taxon>Dikarya</taxon>
        <taxon>Ascomycota</taxon>
        <taxon>Pezizomycotina</taxon>
        <taxon>Eurotiomycetes</taxon>
        <taxon>Eurotiomycetidae</taxon>
        <taxon>Eurotiales</taxon>
        <taxon>Aspergillaceae</taxon>
        <taxon>Penicillium</taxon>
    </lineage>
</organism>
<evidence type="ECO:0000256" key="4">
    <source>
        <dbReference type="ARBA" id="ARBA00023242"/>
    </source>
</evidence>
<comment type="caution">
    <text evidence="7">The sequence shown here is derived from an EMBL/GenBank/DDBJ whole genome shotgun (WGS) entry which is preliminary data.</text>
</comment>
<accession>A0A9W4JQN5</accession>
<evidence type="ECO:0000256" key="1">
    <source>
        <dbReference type="ARBA" id="ARBA00023015"/>
    </source>
</evidence>
<evidence type="ECO:0000313" key="7">
    <source>
        <dbReference type="EMBL" id="CAG8408600.1"/>
    </source>
</evidence>
<dbReference type="GO" id="GO:0000981">
    <property type="term" value="F:DNA-binding transcription factor activity, RNA polymerase II-specific"/>
    <property type="evidence" value="ECO:0007669"/>
    <property type="project" value="TreeGrafter"/>
</dbReference>
<dbReference type="EMBL" id="CAJVPD010000262">
    <property type="protein sequence ID" value="CAG8408600.1"/>
    <property type="molecule type" value="Genomic_DNA"/>
</dbReference>